<reference evidence="4 5" key="1">
    <citation type="submission" date="2015-08" db="EMBL/GenBank/DDBJ databases">
        <title>Next Generation Sequencing and Analysis of the Genome of Puccinia sorghi L Schw, the Causal Agent of Maize Common Rust.</title>
        <authorList>
            <person name="Rochi L."/>
            <person name="Burguener G."/>
            <person name="Darino M."/>
            <person name="Turjanski A."/>
            <person name="Kreff E."/>
            <person name="Dieguez M.J."/>
            <person name="Sacco F."/>
        </authorList>
    </citation>
    <scope>NUCLEOTIDE SEQUENCE [LARGE SCALE GENOMIC DNA]</scope>
    <source>
        <strain evidence="4 5">RO10H11247</strain>
    </source>
</reference>
<dbReference type="STRING" id="27349.A0A0L6VLG1"/>
<accession>A0A0L6VLG1</accession>
<feature type="region of interest" description="Disordered" evidence="1">
    <location>
        <begin position="871"/>
        <end position="937"/>
    </location>
</feature>
<gene>
    <name evidence="4" type="ORF">VP01_1378g2</name>
</gene>
<evidence type="ECO:0000313" key="5">
    <source>
        <dbReference type="Proteomes" id="UP000037035"/>
    </source>
</evidence>
<feature type="region of interest" description="Disordered" evidence="1">
    <location>
        <begin position="1"/>
        <end position="78"/>
    </location>
</feature>
<dbReference type="PANTHER" id="PTHR19308">
    <property type="entry name" value="PHOSPHATIDYLCHOLINE TRANSFER PROTEIN"/>
    <property type="match status" value="1"/>
</dbReference>
<keyword evidence="2" id="KW-0812">Transmembrane</keyword>
<feature type="transmembrane region" description="Helical" evidence="2">
    <location>
        <begin position="963"/>
        <end position="983"/>
    </location>
</feature>
<feature type="compositionally biased region" description="Polar residues" evidence="1">
    <location>
        <begin position="57"/>
        <end position="78"/>
    </location>
</feature>
<name>A0A0L6VLG1_9BASI</name>
<dbReference type="AlphaFoldDB" id="A0A0L6VLG1"/>
<comment type="caution">
    <text evidence="4">The sequence shown here is derived from an EMBL/GenBank/DDBJ whole genome shotgun (WGS) entry which is preliminary data.</text>
</comment>
<feature type="compositionally biased region" description="Acidic residues" evidence="1">
    <location>
        <begin position="11"/>
        <end position="26"/>
    </location>
</feature>
<dbReference type="InterPro" id="IPR023393">
    <property type="entry name" value="START-like_dom_sf"/>
</dbReference>
<dbReference type="CDD" id="cd00177">
    <property type="entry name" value="START"/>
    <property type="match status" value="1"/>
</dbReference>
<dbReference type="SUPFAM" id="SSF55961">
    <property type="entry name" value="Bet v1-like"/>
    <property type="match status" value="1"/>
</dbReference>
<dbReference type="InterPro" id="IPR051213">
    <property type="entry name" value="START_lipid_transfer"/>
</dbReference>
<dbReference type="EMBL" id="LAVV01004209">
    <property type="protein sequence ID" value="KNZ61616.1"/>
    <property type="molecule type" value="Genomic_DNA"/>
</dbReference>
<feature type="compositionally biased region" description="Polar residues" evidence="1">
    <location>
        <begin position="361"/>
        <end position="392"/>
    </location>
</feature>
<feature type="compositionally biased region" description="Basic and acidic residues" evidence="1">
    <location>
        <begin position="34"/>
        <end position="53"/>
    </location>
</feature>
<keyword evidence="2" id="KW-0472">Membrane</keyword>
<feature type="region of interest" description="Disordered" evidence="1">
    <location>
        <begin position="361"/>
        <end position="402"/>
    </location>
</feature>
<dbReference type="VEuPathDB" id="FungiDB:VP01_1378g2"/>
<protein>
    <recommendedName>
        <fullName evidence="3">START domain-containing protein</fullName>
    </recommendedName>
</protein>
<evidence type="ECO:0000259" key="3">
    <source>
        <dbReference type="PROSITE" id="PS50848"/>
    </source>
</evidence>
<dbReference type="OrthoDB" id="196858at2759"/>
<evidence type="ECO:0000256" key="2">
    <source>
        <dbReference type="SAM" id="Phobius"/>
    </source>
</evidence>
<dbReference type="Proteomes" id="UP000037035">
    <property type="component" value="Unassembled WGS sequence"/>
</dbReference>
<feature type="domain" description="START" evidence="3">
    <location>
        <begin position="104"/>
        <end position="288"/>
    </location>
</feature>
<dbReference type="Pfam" id="PF01852">
    <property type="entry name" value="START"/>
    <property type="match status" value="1"/>
</dbReference>
<proteinExistence type="predicted"/>
<dbReference type="Gene3D" id="3.30.530.20">
    <property type="match status" value="1"/>
</dbReference>
<evidence type="ECO:0000256" key="1">
    <source>
        <dbReference type="SAM" id="MobiDB-lite"/>
    </source>
</evidence>
<keyword evidence="5" id="KW-1185">Reference proteome</keyword>
<dbReference type="GO" id="GO:0008289">
    <property type="term" value="F:lipid binding"/>
    <property type="evidence" value="ECO:0007669"/>
    <property type="project" value="InterPro"/>
</dbReference>
<feature type="region of interest" description="Disordered" evidence="1">
    <location>
        <begin position="320"/>
        <end position="340"/>
    </location>
</feature>
<dbReference type="GO" id="GO:0005737">
    <property type="term" value="C:cytoplasm"/>
    <property type="evidence" value="ECO:0007669"/>
    <property type="project" value="UniProtKB-ARBA"/>
</dbReference>
<organism evidence="4 5">
    <name type="scientific">Puccinia sorghi</name>
    <dbReference type="NCBI Taxonomy" id="27349"/>
    <lineage>
        <taxon>Eukaryota</taxon>
        <taxon>Fungi</taxon>
        <taxon>Dikarya</taxon>
        <taxon>Basidiomycota</taxon>
        <taxon>Pucciniomycotina</taxon>
        <taxon>Pucciniomycetes</taxon>
        <taxon>Pucciniales</taxon>
        <taxon>Pucciniaceae</taxon>
        <taxon>Puccinia</taxon>
    </lineage>
</organism>
<feature type="compositionally biased region" description="Polar residues" evidence="1">
    <location>
        <begin position="896"/>
        <end position="916"/>
    </location>
</feature>
<sequence>MPLSEYARSEYEEDSEFVMSDEEDENGPQNPPDLESHHDPPESPPIDKPRQEVLEDSLSNTSPNSANRNGTQMQSAPSNIISNDASKFINHVDLVMNKIKTLESDNRWHRVLKHRTGVQVYAQKHAKTIGKAKTVPIFKGVGLIKGYSPASVFAVIGSSKLWDEWYADGNLVENLSDQVSLTYMRMKAGIGTRTRDLSLVEKVEAAADGSIYFCASSVNTPRVPIVPGKIRAHIELNGWVLEPIKLPETTPGASTTATKVTYYLQVNVKTFVAEAIDAYLQKHGSPIQLEGISDTEAHPRQGGNRRTYSRNFMSLKQLDFPKDSVNGNNGGAAVPNSLSSRGMRAHLTSIGPFGQKIRTRLPSSASVPTLNRNDPNISKPSQSIHAEKSSTPGSPPAKAPQPLLIGHLKPNQKIPNWNSISQALELFNAYLSDFDVNREDWKAIENSSNSVRMWLNFPTSQKAQKSRNKQEGLFQLPVVKSETILDTFQNTERSHTITPEQISMTILSNLAQQTWDQNFHGYSKLGAKYYQHQLLLNTDNGFDQGTYLGTMRAVYPHIRDESTFCFDQVVFRQSTASADEALRSKIVIIHHSVEDEDGYLKRLETDKDQLADCPGVKLFLREKIEQKVLSKIDVAGWVIESVPSSDQIKVTHLSALSLNLKNQRPPSRNQTNSLPDFVQKLIASNIASRPQQVGELIREYGFSPGFVRWMDGEIQYGGDHLLDHSEQTSTAIKSGQIEWRFKRKPQERIPQSTLPVPSSKASASVHQICWFQWSERMYPYGIDLTLEPADVAEVRSVSEPNNTLQFDWKADAASLNSSETADGAKAIKLKAKRIHSIDSSTPQRVNLNGSRLLATVQVKLDRLETESKKIAEGRDSIKNDSTIGKANKTSKDDDQANSNPESNSNHDPSTASNPPSNLAPALVPSPSDLLTDSGKNDKAYNPNLQRQLIVDHNVAIIITQNIYFTRSQVFFFFLCLGFAYLYARFG</sequence>
<keyword evidence="2" id="KW-1133">Transmembrane helix</keyword>
<dbReference type="PROSITE" id="PS50848">
    <property type="entry name" value="START"/>
    <property type="match status" value="1"/>
</dbReference>
<dbReference type="PANTHER" id="PTHR19308:SF14">
    <property type="entry name" value="START DOMAIN-CONTAINING PROTEIN"/>
    <property type="match status" value="1"/>
</dbReference>
<evidence type="ECO:0000313" key="4">
    <source>
        <dbReference type="EMBL" id="KNZ61616.1"/>
    </source>
</evidence>
<dbReference type="InterPro" id="IPR002913">
    <property type="entry name" value="START_lipid-bd_dom"/>
</dbReference>